<dbReference type="EMBL" id="JAJHJB010000031">
    <property type="protein sequence ID" value="MCC5467351.1"/>
    <property type="molecule type" value="Genomic_DNA"/>
</dbReference>
<dbReference type="Pfam" id="PF13354">
    <property type="entry name" value="Beta-lactamase2"/>
    <property type="match status" value="1"/>
</dbReference>
<accession>A0ABS8HXN4</accession>
<keyword evidence="3" id="KW-1185">Reference proteome</keyword>
<evidence type="ECO:0000259" key="1">
    <source>
        <dbReference type="Pfam" id="PF13354"/>
    </source>
</evidence>
<comment type="caution">
    <text evidence="2">The sequence shown here is derived from an EMBL/GenBank/DDBJ whole genome shotgun (WGS) entry which is preliminary data.</text>
</comment>
<name>A0ABS8HXN4_9FIRM</name>
<proteinExistence type="predicted"/>
<feature type="domain" description="Beta-lactamase class A catalytic" evidence="1">
    <location>
        <begin position="29"/>
        <end position="148"/>
    </location>
</feature>
<sequence length="337" mass="38695">MLNKIKSKRIVLKYMKHHPENVALTVIRNNNVIVSFNSNRMMPLASVVKIMIAIEYAQQSANGRINPDEPVNLTEIDKYYIPKLDGDAQLKWIDSLKSLNLIKDNSVSLKEVAKGMIDFSSNANADYLIEILGIDNINKNISTLGLKNHDKIFPFSFFLMPYGLMQKNDNLPEKERIAKTKEELRNMTKEQFYLLAMQEHNKLANDIDGAYKKAVDIEKWYDNEFDKINSDRMVASTAEDYGLLLSKINGRNYFSPQVQNYLDQLMEGLMESAGNQELFQHLGFKGGSTNYILNTALYAIDKKDDSTEIVLFINNIEQKDYEKLQGNMNEFLYGILD</sequence>
<keyword evidence="2" id="KW-0378">Hydrolase</keyword>
<dbReference type="InterPro" id="IPR000871">
    <property type="entry name" value="Beta-lactam_class-A"/>
</dbReference>
<organism evidence="2 3">
    <name type="scientific">Pelosinus baikalensis</name>
    <dbReference type="NCBI Taxonomy" id="2892015"/>
    <lineage>
        <taxon>Bacteria</taxon>
        <taxon>Bacillati</taxon>
        <taxon>Bacillota</taxon>
        <taxon>Negativicutes</taxon>
        <taxon>Selenomonadales</taxon>
        <taxon>Sporomusaceae</taxon>
        <taxon>Pelosinus</taxon>
    </lineage>
</organism>
<protein>
    <submittedName>
        <fullName evidence="2">Class A beta-lactamase-related serine hydrolase</fullName>
    </submittedName>
</protein>
<dbReference type="GO" id="GO:0016787">
    <property type="term" value="F:hydrolase activity"/>
    <property type="evidence" value="ECO:0007669"/>
    <property type="project" value="UniProtKB-KW"/>
</dbReference>
<dbReference type="Proteomes" id="UP001165492">
    <property type="component" value="Unassembled WGS sequence"/>
</dbReference>
<dbReference type="Gene3D" id="3.40.710.10">
    <property type="entry name" value="DD-peptidase/beta-lactamase superfamily"/>
    <property type="match status" value="1"/>
</dbReference>
<dbReference type="InterPro" id="IPR012338">
    <property type="entry name" value="Beta-lactam/transpept-like"/>
</dbReference>
<evidence type="ECO:0000313" key="3">
    <source>
        <dbReference type="Proteomes" id="UP001165492"/>
    </source>
</evidence>
<dbReference type="RefSeq" id="WP_229536360.1">
    <property type="nucleotide sequence ID" value="NZ_JAJHJB010000031.1"/>
</dbReference>
<dbReference type="SUPFAM" id="SSF56601">
    <property type="entry name" value="beta-lactamase/transpeptidase-like"/>
    <property type="match status" value="1"/>
</dbReference>
<reference evidence="2" key="1">
    <citation type="submission" date="2021-11" db="EMBL/GenBank/DDBJ databases">
        <title>Description of a new species Pelosinus isolated from the bottom sediments of Lake Baikal.</title>
        <authorList>
            <person name="Zakharyuk A."/>
        </authorList>
    </citation>
    <scope>NUCLEOTIDE SEQUENCE</scope>
    <source>
        <strain evidence="2">Bkl1</strain>
    </source>
</reference>
<dbReference type="PANTHER" id="PTHR35333:SF3">
    <property type="entry name" value="BETA-LACTAMASE-TYPE TRANSPEPTIDASE FOLD CONTAINING PROTEIN"/>
    <property type="match status" value="1"/>
</dbReference>
<gene>
    <name evidence="2" type="ORF">LMF89_18620</name>
</gene>
<dbReference type="PANTHER" id="PTHR35333">
    <property type="entry name" value="BETA-LACTAMASE"/>
    <property type="match status" value="1"/>
</dbReference>
<evidence type="ECO:0000313" key="2">
    <source>
        <dbReference type="EMBL" id="MCC5467351.1"/>
    </source>
</evidence>
<dbReference type="InterPro" id="IPR045155">
    <property type="entry name" value="Beta-lactam_cat"/>
</dbReference>